<organism evidence="2 3">
    <name type="scientific">Nocardioides ginsengisegetis</name>
    <dbReference type="NCBI Taxonomy" id="661491"/>
    <lineage>
        <taxon>Bacteria</taxon>
        <taxon>Bacillati</taxon>
        <taxon>Actinomycetota</taxon>
        <taxon>Actinomycetes</taxon>
        <taxon>Propionibacteriales</taxon>
        <taxon>Nocardioidaceae</taxon>
        <taxon>Nocardioides</taxon>
    </lineage>
</organism>
<keyword evidence="3" id="KW-1185">Reference proteome</keyword>
<dbReference type="RefSeq" id="WP_182541204.1">
    <property type="nucleotide sequence ID" value="NZ_JACGXA010000001.1"/>
</dbReference>
<name>A0A7W3PB51_9ACTN</name>
<evidence type="ECO:0000256" key="1">
    <source>
        <dbReference type="SAM" id="Phobius"/>
    </source>
</evidence>
<dbReference type="AlphaFoldDB" id="A0A7W3PB51"/>
<reference evidence="2 3" key="1">
    <citation type="submission" date="2020-07" db="EMBL/GenBank/DDBJ databases">
        <title>Sequencing the genomes of 1000 actinobacteria strains.</title>
        <authorList>
            <person name="Klenk H.-P."/>
        </authorList>
    </citation>
    <scope>NUCLEOTIDE SEQUENCE [LARGE SCALE GENOMIC DNA]</scope>
    <source>
        <strain evidence="2 3">DSM 21349</strain>
    </source>
</reference>
<proteinExistence type="predicted"/>
<dbReference type="EMBL" id="JACGXA010000001">
    <property type="protein sequence ID" value="MBA8805470.1"/>
    <property type="molecule type" value="Genomic_DNA"/>
</dbReference>
<sequence length="249" mass="26116">MTVNLRDRLSVELDSAVDVTEGLVTDVVVRGRARLRTRRVSIALAAAAVAVGTTWTGVSLTNHDKAQSLVADGQSSSRSTTATETSLVRANWDALLLTYFDSALPEGFAPLTQNRGGDTGKVPEFITDGGNGPVHLAATVYIAAGLPPQSCADTNAQECRTVATGRGGSATILINRFPGQPKAPVASEVFVTEGGTQTIINVIEETPGQSQFSVADLAGLATTSEFAKVIEFATKNAEPLRAYGTEYPY</sequence>
<feature type="transmembrane region" description="Helical" evidence="1">
    <location>
        <begin position="40"/>
        <end position="58"/>
    </location>
</feature>
<evidence type="ECO:0000313" key="3">
    <source>
        <dbReference type="Proteomes" id="UP000580910"/>
    </source>
</evidence>
<comment type="caution">
    <text evidence="2">The sequence shown here is derived from an EMBL/GenBank/DDBJ whole genome shotgun (WGS) entry which is preliminary data.</text>
</comment>
<accession>A0A7W3PB51</accession>
<keyword evidence="1" id="KW-0812">Transmembrane</keyword>
<keyword evidence="1" id="KW-1133">Transmembrane helix</keyword>
<dbReference type="Proteomes" id="UP000580910">
    <property type="component" value="Unassembled WGS sequence"/>
</dbReference>
<evidence type="ECO:0000313" key="2">
    <source>
        <dbReference type="EMBL" id="MBA8805470.1"/>
    </source>
</evidence>
<keyword evidence="1" id="KW-0472">Membrane</keyword>
<protein>
    <submittedName>
        <fullName evidence="2">Uncharacterized protein</fullName>
    </submittedName>
</protein>
<gene>
    <name evidence="2" type="ORF">FB382_003761</name>
</gene>